<dbReference type="CDD" id="cd03390">
    <property type="entry name" value="PAP2_containing_1_like"/>
    <property type="match status" value="1"/>
</dbReference>
<evidence type="ECO:0000259" key="8">
    <source>
        <dbReference type="Pfam" id="PF01569"/>
    </source>
</evidence>
<evidence type="ECO:0000313" key="9">
    <source>
        <dbReference type="EMBL" id="KAK4197470.1"/>
    </source>
</evidence>
<feature type="transmembrane region" description="Helical" evidence="7">
    <location>
        <begin position="97"/>
        <end position="120"/>
    </location>
</feature>
<dbReference type="Gene3D" id="1.20.144.10">
    <property type="entry name" value="Phosphatidic acid phosphatase type 2/haloperoxidase"/>
    <property type="match status" value="2"/>
</dbReference>
<dbReference type="SUPFAM" id="SSF48317">
    <property type="entry name" value="Acid phosphatase/Vanadium-dependent haloperoxidase"/>
    <property type="match status" value="1"/>
</dbReference>
<evidence type="ECO:0000313" key="10">
    <source>
        <dbReference type="Proteomes" id="UP001303160"/>
    </source>
</evidence>
<comment type="caution">
    <text evidence="9">The sequence shown here is derived from an EMBL/GenBank/DDBJ whole genome shotgun (WGS) entry which is preliminary data.</text>
</comment>
<dbReference type="EMBL" id="MU863962">
    <property type="protein sequence ID" value="KAK4197470.1"/>
    <property type="molecule type" value="Genomic_DNA"/>
</dbReference>
<feature type="compositionally biased region" description="Basic and acidic residues" evidence="6">
    <location>
        <begin position="466"/>
        <end position="481"/>
    </location>
</feature>
<sequence>MPDDSIRPLITARSFSPAPTYPTRDTFDTMDLAGGNVAKKRKLSWVVALSYAIDWIILIAVGVVGYILGHITPNKRPFALDDRNISFPYAEQETVPVWLAVVISVMCPIVIIAVICLVFVPGSTVPRGTPKSLIWQRKLWELHQGWLGLALSVMASWIITNGMKNLFGKPRPDLLDRCKPDMDNLEKYIVGGLLRLNSTWTPGHVLGPGTLVSPNICTNTDKAVLDDGFRSYPSGHSSSASAGLVYLSLFIASKFAITIPFFSSSGSSADHESTAAAFPSRTRIPSVKISGPDSYELSNRSPSALTNSIEDPALLSKGVTPTNRKIAAVRRQAAAPPLYLLLVAIIPFFASVYISGSRWWDFRHHAFDILFGYLIGLIGAIFAFRYYHLPISRGAGWAWGPRSQDKAFWAGVGSYSYATSRTRGTYRSGDEEEALGAPMEPYGRGSGMSSVAPVAPRKGQGQGGVDTRDDTSYSGAVRDEDSSYTGASGNEPHAR</sequence>
<feature type="transmembrane region" description="Helical" evidence="7">
    <location>
        <begin position="333"/>
        <end position="354"/>
    </location>
</feature>
<dbReference type="Proteomes" id="UP001303160">
    <property type="component" value="Unassembled WGS sequence"/>
</dbReference>
<dbReference type="PANTHER" id="PTHR10165">
    <property type="entry name" value="LIPID PHOSPHATE PHOSPHATASE"/>
    <property type="match status" value="1"/>
</dbReference>
<dbReference type="InterPro" id="IPR043216">
    <property type="entry name" value="PAP-like"/>
</dbReference>
<organism evidence="9 10">
    <name type="scientific">Triangularia verruculosa</name>
    <dbReference type="NCBI Taxonomy" id="2587418"/>
    <lineage>
        <taxon>Eukaryota</taxon>
        <taxon>Fungi</taxon>
        <taxon>Dikarya</taxon>
        <taxon>Ascomycota</taxon>
        <taxon>Pezizomycotina</taxon>
        <taxon>Sordariomycetes</taxon>
        <taxon>Sordariomycetidae</taxon>
        <taxon>Sordariales</taxon>
        <taxon>Podosporaceae</taxon>
        <taxon>Triangularia</taxon>
    </lineage>
</organism>
<dbReference type="PANTHER" id="PTHR10165:SF154">
    <property type="entry name" value="PAP2 DOMAIN PROTEIN (AFU_ORTHOLOGUE AFUA_1G09730)"/>
    <property type="match status" value="1"/>
</dbReference>
<evidence type="ECO:0000256" key="7">
    <source>
        <dbReference type="SAM" id="Phobius"/>
    </source>
</evidence>
<evidence type="ECO:0000256" key="5">
    <source>
        <dbReference type="ARBA" id="ARBA00023136"/>
    </source>
</evidence>
<gene>
    <name evidence="9" type="ORF">QBC40DRAFT_102847</name>
</gene>
<dbReference type="GO" id="GO:0006644">
    <property type="term" value="P:phospholipid metabolic process"/>
    <property type="evidence" value="ECO:0007669"/>
    <property type="project" value="InterPro"/>
</dbReference>
<evidence type="ECO:0000256" key="6">
    <source>
        <dbReference type="SAM" id="MobiDB-lite"/>
    </source>
</evidence>
<feature type="transmembrane region" description="Helical" evidence="7">
    <location>
        <begin position="140"/>
        <end position="159"/>
    </location>
</feature>
<dbReference type="GO" id="GO:0046839">
    <property type="term" value="P:phospholipid dephosphorylation"/>
    <property type="evidence" value="ECO:0007669"/>
    <property type="project" value="TreeGrafter"/>
</dbReference>
<accession>A0AAN7AU08</accession>
<evidence type="ECO:0000256" key="1">
    <source>
        <dbReference type="ARBA" id="ARBA00004141"/>
    </source>
</evidence>
<feature type="domain" description="Phosphatidic acid phosphatase type 2/haloperoxidase" evidence="8">
    <location>
        <begin position="146"/>
        <end position="257"/>
    </location>
</feature>
<keyword evidence="4 7" id="KW-1133">Transmembrane helix</keyword>
<keyword evidence="3 7" id="KW-0812">Transmembrane</keyword>
<evidence type="ECO:0000256" key="4">
    <source>
        <dbReference type="ARBA" id="ARBA00022989"/>
    </source>
</evidence>
<comment type="similarity">
    <text evidence="2">Belongs to the PA-phosphatase related phosphoesterase family.</text>
</comment>
<feature type="transmembrane region" description="Helical" evidence="7">
    <location>
        <begin position="366"/>
        <end position="387"/>
    </location>
</feature>
<name>A0AAN7AU08_9PEZI</name>
<reference evidence="9" key="2">
    <citation type="submission" date="2023-05" db="EMBL/GenBank/DDBJ databases">
        <authorList>
            <consortium name="Lawrence Berkeley National Laboratory"/>
            <person name="Steindorff A."/>
            <person name="Hensen N."/>
            <person name="Bonometti L."/>
            <person name="Westerberg I."/>
            <person name="Brannstrom I.O."/>
            <person name="Guillou S."/>
            <person name="Cros-Aarteil S."/>
            <person name="Calhoun S."/>
            <person name="Haridas S."/>
            <person name="Kuo A."/>
            <person name="Mondo S."/>
            <person name="Pangilinan J."/>
            <person name="Riley R."/>
            <person name="Labutti K."/>
            <person name="Andreopoulos B."/>
            <person name="Lipzen A."/>
            <person name="Chen C."/>
            <person name="Yanf M."/>
            <person name="Daum C."/>
            <person name="Ng V."/>
            <person name="Clum A."/>
            <person name="Ohm R."/>
            <person name="Martin F."/>
            <person name="Silar P."/>
            <person name="Natvig D."/>
            <person name="Lalanne C."/>
            <person name="Gautier V."/>
            <person name="Ament-Velasquez S.L."/>
            <person name="Kruys A."/>
            <person name="Hutchinson M.I."/>
            <person name="Powell A.J."/>
            <person name="Barry K."/>
            <person name="Miller A.N."/>
            <person name="Grigoriev I.V."/>
            <person name="Debuchy R."/>
            <person name="Gladieux P."/>
            <person name="Thoren M.H."/>
            <person name="Johannesson H."/>
        </authorList>
    </citation>
    <scope>NUCLEOTIDE SEQUENCE</scope>
    <source>
        <strain evidence="9">CBS 315.58</strain>
    </source>
</reference>
<reference evidence="9" key="1">
    <citation type="journal article" date="2023" name="Mol. Phylogenet. Evol.">
        <title>Genome-scale phylogeny and comparative genomics of the fungal order Sordariales.</title>
        <authorList>
            <person name="Hensen N."/>
            <person name="Bonometti L."/>
            <person name="Westerberg I."/>
            <person name="Brannstrom I.O."/>
            <person name="Guillou S."/>
            <person name="Cros-Aarteil S."/>
            <person name="Calhoun S."/>
            <person name="Haridas S."/>
            <person name="Kuo A."/>
            <person name="Mondo S."/>
            <person name="Pangilinan J."/>
            <person name="Riley R."/>
            <person name="LaButti K."/>
            <person name="Andreopoulos B."/>
            <person name="Lipzen A."/>
            <person name="Chen C."/>
            <person name="Yan M."/>
            <person name="Daum C."/>
            <person name="Ng V."/>
            <person name="Clum A."/>
            <person name="Steindorff A."/>
            <person name="Ohm R.A."/>
            <person name="Martin F."/>
            <person name="Silar P."/>
            <person name="Natvig D.O."/>
            <person name="Lalanne C."/>
            <person name="Gautier V."/>
            <person name="Ament-Velasquez S.L."/>
            <person name="Kruys A."/>
            <person name="Hutchinson M.I."/>
            <person name="Powell A.J."/>
            <person name="Barry K."/>
            <person name="Miller A.N."/>
            <person name="Grigoriev I.V."/>
            <person name="Debuchy R."/>
            <person name="Gladieux P."/>
            <person name="Hiltunen Thoren M."/>
            <person name="Johannesson H."/>
        </authorList>
    </citation>
    <scope>NUCLEOTIDE SEQUENCE</scope>
    <source>
        <strain evidence="9">CBS 315.58</strain>
    </source>
</reference>
<dbReference type="GO" id="GO:0016020">
    <property type="term" value="C:membrane"/>
    <property type="evidence" value="ECO:0007669"/>
    <property type="project" value="UniProtKB-SubCell"/>
</dbReference>
<feature type="transmembrane region" description="Helical" evidence="7">
    <location>
        <begin position="243"/>
        <end position="262"/>
    </location>
</feature>
<evidence type="ECO:0000256" key="3">
    <source>
        <dbReference type="ARBA" id="ARBA00022692"/>
    </source>
</evidence>
<feature type="transmembrane region" description="Helical" evidence="7">
    <location>
        <begin position="45"/>
        <end position="68"/>
    </location>
</feature>
<dbReference type="Pfam" id="PF01569">
    <property type="entry name" value="PAP2"/>
    <property type="match status" value="1"/>
</dbReference>
<feature type="region of interest" description="Disordered" evidence="6">
    <location>
        <begin position="427"/>
        <end position="495"/>
    </location>
</feature>
<dbReference type="InterPro" id="IPR036938">
    <property type="entry name" value="PAP2/HPO_sf"/>
</dbReference>
<evidence type="ECO:0000256" key="2">
    <source>
        <dbReference type="ARBA" id="ARBA00008816"/>
    </source>
</evidence>
<keyword evidence="10" id="KW-1185">Reference proteome</keyword>
<dbReference type="GO" id="GO:0008195">
    <property type="term" value="F:phosphatidate phosphatase activity"/>
    <property type="evidence" value="ECO:0007669"/>
    <property type="project" value="TreeGrafter"/>
</dbReference>
<protein>
    <submittedName>
        <fullName evidence="9">PAP2 superfamily-domain-containing protein</fullName>
    </submittedName>
</protein>
<keyword evidence="5 7" id="KW-0472">Membrane</keyword>
<dbReference type="AlphaFoldDB" id="A0AAN7AU08"/>
<dbReference type="InterPro" id="IPR000326">
    <property type="entry name" value="PAP2/HPO"/>
</dbReference>
<proteinExistence type="inferred from homology"/>
<comment type="subcellular location">
    <subcellularLocation>
        <location evidence="1">Membrane</location>
        <topology evidence="1">Multi-pass membrane protein</topology>
    </subcellularLocation>
</comment>